<dbReference type="CDD" id="cd11374">
    <property type="entry name" value="CE4_u10"/>
    <property type="match status" value="1"/>
</dbReference>
<comment type="caution">
    <text evidence="1">The sequence shown here is derived from an EMBL/GenBank/DDBJ whole genome shotgun (WGS) entry which is preliminary data.</text>
</comment>
<name>L0WDV5_9GAMM</name>
<dbReference type="InterPro" id="IPR011330">
    <property type="entry name" value="Glyco_hydro/deAcase_b/a-brl"/>
</dbReference>
<proteinExistence type="predicted"/>
<sequence length="238" mass="26612">MPALVSIHDVMPETRDAVQAMLDTLSLPAEQVILLVVPGRDWQRADLHWLQDLQRQGHPLAGHGWQHRCQPPATLYHRLHSRFLSRNVAEHLSFSAGGIARLIRDCHQWFVDQGLTPSALYVPPAWAMGAISKEALSGMPFRYFETLGGIYDAREDRFDALPLVGFEADTGWRALVLRLFNGWNLMRARRSGQPLRVGLHPHDFSLKLAGDILSLLAQVQPLSAGQQPVIAGNIVQSR</sequence>
<dbReference type="Proteomes" id="UP000010164">
    <property type="component" value="Unassembled WGS sequence"/>
</dbReference>
<dbReference type="PATRIC" id="fig|1177179.3.peg.919"/>
<dbReference type="SUPFAM" id="SSF88713">
    <property type="entry name" value="Glycoside hydrolase/deacetylase"/>
    <property type="match status" value="1"/>
</dbReference>
<dbReference type="eggNOG" id="COG3233">
    <property type="taxonomic scope" value="Bacteria"/>
</dbReference>
<dbReference type="Pfam" id="PF10096">
    <property type="entry name" value="DUF2334"/>
    <property type="match status" value="1"/>
</dbReference>
<protein>
    <recommendedName>
        <fullName evidence="3">Deacetylase</fullName>
    </recommendedName>
</protein>
<dbReference type="InterPro" id="IPR018763">
    <property type="entry name" value="DUF2334"/>
</dbReference>
<reference evidence="1 2" key="1">
    <citation type="journal article" date="2012" name="J. Bacteriol.">
        <title>Genome Sequence of the Alkane-Degrading Bacterium Alcanivorax hongdengensis Type Strain A-11-3.</title>
        <authorList>
            <person name="Lai Q."/>
            <person name="Shao Z."/>
        </authorList>
    </citation>
    <scope>NUCLEOTIDE SEQUENCE [LARGE SCALE GENOMIC DNA]</scope>
    <source>
        <strain evidence="1 2">A-11-3</strain>
    </source>
</reference>
<evidence type="ECO:0008006" key="3">
    <source>
        <dbReference type="Google" id="ProtNLM"/>
    </source>
</evidence>
<organism evidence="1 2">
    <name type="scientific">Alcanivorax hongdengensis A-11-3</name>
    <dbReference type="NCBI Taxonomy" id="1177179"/>
    <lineage>
        <taxon>Bacteria</taxon>
        <taxon>Pseudomonadati</taxon>
        <taxon>Pseudomonadota</taxon>
        <taxon>Gammaproteobacteria</taxon>
        <taxon>Oceanospirillales</taxon>
        <taxon>Alcanivoracaceae</taxon>
        <taxon>Alcanivorax</taxon>
    </lineage>
</organism>
<dbReference type="AlphaFoldDB" id="L0WDV5"/>
<gene>
    <name evidence="1" type="ORF">A11A3_04605</name>
</gene>
<dbReference type="EMBL" id="AMRJ01000004">
    <property type="protein sequence ID" value="EKF75231.1"/>
    <property type="molecule type" value="Genomic_DNA"/>
</dbReference>
<dbReference type="GO" id="GO:0005975">
    <property type="term" value="P:carbohydrate metabolic process"/>
    <property type="evidence" value="ECO:0007669"/>
    <property type="project" value="InterPro"/>
</dbReference>
<keyword evidence="2" id="KW-1185">Reference proteome</keyword>
<evidence type="ECO:0000313" key="1">
    <source>
        <dbReference type="EMBL" id="EKF75231.1"/>
    </source>
</evidence>
<dbReference type="STRING" id="1177179.A11A3_04605"/>
<evidence type="ECO:0000313" key="2">
    <source>
        <dbReference type="Proteomes" id="UP000010164"/>
    </source>
</evidence>
<accession>L0WDV5</accession>
<dbReference type="Gene3D" id="3.20.20.370">
    <property type="entry name" value="Glycoside hydrolase/deacetylase"/>
    <property type="match status" value="1"/>
</dbReference>